<dbReference type="Proteomes" id="UP001295740">
    <property type="component" value="Unassembled WGS sequence"/>
</dbReference>
<comment type="similarity">
    <text evidence="3">Belongs to the NOP16 family.</text>
</comment>
<evidence type="ECO:0000256" key="7">
    <source>
        <dbReference type="ARBA" id="ARBA00023274"/>
    </source>
</evidence>
<keyword evidence="7" id="KW-0687">Ribonucleoprotein</keyword>
<evidence type="ECO:0000256" key="8">
    <source>
        <dbReference type="SAM" id="MobiDB-lite"/>
    </source>
</evidence>
<evidence type="ECO:0000256" key="3">
    <source>
        <dbReference type="ARBA" id="ARBA00008479"/>
    </source>
</evidence>
<keyword evidence="6" id="KW-0539">Nucleus</keyword>
<keyword evidence="10" id="KW-1185">Reference proteome</keyword>
<comment type="subcellular location">
    <subcellularLocation>
        <location evidence="2">Nucleus</location>
        <location evidence="2">Nucleolus</location>
    </subcellularLocation>
</comment>
<dbReference type="Pfam" id="PF09420">
    <property type="entry name" value="Nop16"/>
    <property type="match status" value="1"/>
</dbReference>
<dbReference type="GO" id="GO:0042273">
    <property type="term" value="P:ribosomal large subunit biogenesis"/>
    <property type="evidence" value="ECO:0007669"/>
    <property type="project" value="TreeGrafter"/>
</dbReference>
<feature type="compositionally biased region" description="Basic residues" evidence="8">
    <location>
        <begin position="1"/>
        <end position="13"/>
    </location>
</feature>
<evidence type="ECO:0000313" key="10">
    <source>
        <dbReference type="Proteomes" id="UP001295740"/>
    </source>
</evidence>
<feature type="compositionally biased region" description="Polar residues" evidence="8">
    <location>
        <begin position="14"/>
        <end position="28"/>
    </location>
</feature>
<accession>A0AAI8VLR8</accession>
<feature type="compositionally biased region" description="Basic and acidic residues" evidence="8">
    <location>
        <begin position="194"/>
        <end position="231"/>
    </location>
</feature>
<protein>
    <recommendedName>
        <fullName evidence="5">Nucleolar protein 16</fullName>
    </recommendedName>
</protein>
<dbReference type="AlphaFoldDB" id="A0AAI8VLR8"/>
<feature type="region of interest" description="Disordered" evidence="8">
    <location>
        <begin position="63"/>
        <end position="98"/>
    </location>
</feature>
<dbReference type="GO" id="GO:0005730">
    <property type="term" value="C:nucleolus"/>
    <property type="evidence" value="ECO:0007669"/>
    <property type="project" value="UniProtKB-SubCell"/>
</dbReference>
<name>A0AAI8VLR8_9PEZI</name>
<evidence type="ECO:0000256" key="1">
    <source>
        <dbReference type="ARBA" id="ARBA00002889"/>
    </source>
</evidence>
<reference evidence="9" key="1">
    <citation type="submission" date="2023-10" db="EMBL/GenBank/DDBJ databases">
        <authorList>
            <person name="Hackl T."/>
        </authorList>
    </citation>
    <scope>NUCLEOTIDE SEQUENCE</scope>
</reference>
<sequence length="254" mass="28563">MGRDLQKRKRRSSRPTMRQPTSTKSNRLLNPLGNSIVAKNWNKNETTTQNYRRLGLMSRLKAPTGGVEPRLQPTKSQQSNDDTQKAKKLSTKPTDPFAINPAGSIAAVVSEARVERDESGRIVRVIEDPSLIKRRRANPLNDPLVALDSDYSDAEISNSGREDRAAEEWGGIDEEDGEGEGNAIFRQLAAEANRPVEKKPRGQSTREVEWLERLTERHGADTRAMARDRRLNPMQQTEADISKRIRKWKGEAAA</sequence>
<proteinExistence type="inferred from homology"/>
<comment type="subunit">
    <text evidence="4">Component of the pre-66S ribosomal particle.</text>
</comment>
<dbReference type="GO" id="GO:1990904">
    <property type="term" value="C:ribonucleoprotein complex"/>
    <property type="evidence" value="ECO:0007669"/>
    <property type="project" value="UniProtKB-KW"/>
</dbReference>
<evidence type="ECO:0000256" key="2">
    <source>
        <dbReference type="ARBA" id="ARBA00004604"/>
    </source>
</evidence>
<evidence type="ECO:0000313" key="9">
    <source>
        <dbReference type="EMBL" id="CAJ2507265.1"/>
    </source>
</evidence>
<comment type="function">
    <text evidence="1">Involved in the biogenesis of the 60S ribosomal subunit.</text>
</comment>
<gene>
    <name evidence="9" type="ORF">KHLLAP_LOCUS7733</name>
</gene>
<dbReference type="InterPro" id="IPR019002">
    <property type="entry name" value="Ribosome_biogenesis_Nop16"/>
</dbReference>
<feature type="region of interest" description="Disordered" evidence="8">
    <location>
        <begin position="1"/>
        <end position="44"/>
    </location>
</feature>
<dbReference type="PANTHER" id="PTHR13243:SF1">
    <property type="entry name" value="NUCLEOLAR PROTEIN 16"/>
    <property type="match status" value="1"/>
</dbReference>
<organism evidence="9 10">
    <name type="scientific">Anthostomella pinea</name>
    <dbReference type="NCBI Taxonomy" id="933095"/>
    <lineage>
        <taxon>Eukaryota</taxon>
        <taxon>Fungi</taxon>
        <taxon>Dikarya</taxon>
        <taxon>Ascomycota</taxon>
        <taxon>Pezizomycotina</taxon>
        <taxon>Sordariomycetes</taxon>
        <taxon>Xylariomycetidae</taxon>
        <taxon>Xylariales</taxon>
        <taxon>Xylariaceae</taxon>
        <taxon>Anthostomella</taxon>
    </lineage>
</organism>
<comment type="caution">
    <text evidence="9">The sequence shown here is derived from an EMBL/GenBank/DDBJ whole genome shotgun (WGS) entry which is preliminary data.</text>
</comment>
<evidence type="ECO:0000256" key="6">
    <source>
        <dbReference type="ARBA" id="ARBA00023242"/>
    </source>
</evidence>
<feature type="compositionally biased region" description="Acidic residues" evidence="8">
    <location>
        <begin position="170"/>
        <end position="179"/>
    </location>
</feature>
<evidence type="ECO:0000256" key="4">
    <source>
        <dbReference type="ARBA" id="ARBA00011187"/>
    </source>
</evidence>
<feature type="region of interest" description="Disordered" evidence="8">
    <location>
        <begin position="154"/>
        <end position="254"/>
    </location>
</feature>
<dbReference type="EMBL" id="CAUWAG010000010">
    <property type="protein sequence ID" value="CAJ2507265.1"/>
    <property type="molecule type" value="Genomic_DNA"/>
</dbReference>
<evidence type="ECO:0000256" key="5">
    <source>
        <dbReference type="ARBA" id="ARBA00015522"/>
    </source>
</evidence>
<dbReference type="PANTHER" id="PTHR13243">
    <property type="entry name" value="HSPC111 PROTEIN-RELATED"/>
    <property type="match status" value="1"/>
</dbReference>